<name>A0A914L2Z8_MELIC</name>
<dbReference type="WBParaSite" id="Minc3s00246g08474">
    <property type="protein sequence ID" value="Minc3s00246g08474"/>
    <property type="gene ID" value="Minc3s00246g08474"/>
</dbReference>
<keyword evidence="1" id="KW-1185">Reference proteome</keyword>
<accession>A0A914L2Z8</accession>
<dbReference type="AlphaFoldDB" id="A0A914L2Z8"/>
<evidence type="ECO:0000313" key="2">
    <source>
        <dbReference type="WBParaSite" id="Minc3s00246g08474"/>
    </source>
</evidence>
<dbReference type="Proteomes" id="UP000887563">
    <property type="component" value="Unplaced"/>
</dbReference>
<reference evidence="2" key="1">
    <citation type="submission" date="2022-11" db="UniProtKB">
        <authorList>
            <consortium name="WormBaseParasite"/>
        </authorList>
    </citation>
    <scope>IDENTIFICATION</scope>
</reference>
<protein>
    <submittedName>
        <fullName evidence="2">Uncharacterized protein</fullName>
    </submittedName>
</protein>
<evidence type="ECO:0000313" key="1">
    <source>
        <dbReference type="Proteomes" id="UP000887563"/>
    </source>
</evidence>
<organism evidence="1 2">
    <name type="scientific">Meloidogyne incognita</name>
    <name type="common">Southern root-knot nematode worm</name>
    <name type="synonym">Oxyuris incognita</name>
    <dbReference type="NCBI Taxonomy" id="6306"/>
    <lineage>
        <taxon>Eukaryota</taxon>
        <taxon>Metazoa</taxon>
        <taxon>Ecdysozoa</taxon>
        <taxon>Nematoda</taxon>
        <taxon>Chromadorea</taxon>
        <taxon>Rhabditida</taxon>
        <taxon>Tylenchina</taxon>
        <taxon>Tylenchomorpha</taxon>
        <taxon>Tylenchoidea</taxon>
        <taxon>Meloidogynidae</taxon>
        <taxon>Meloidogyninae</taxon>
        <taxon>Meloidogyne</taxon>
        <taxon>Meloidogyne incognita group</taxon>
    </lineage>
</organism>
<sequence length="55" mass="5966">MEEVAEIRNWTYCLFNSSPSFTGNITSTLVANHLLPQSSQLMVIGTPSSTAIGFC</sequence>
<proteinExistence type="predicted"/>